<feature type="signal peptide" evidence="1">
    <location>
        <begin position="1"/>
        <end position="22"/>
    </location>
</feature>
<accession>A0ABU7LQB5</accession>
<dbReference type="Gene3D" id="3.40.50.1980">
    <property type="entry name" value="Nitrogenase molybdenum iron protein domain"/>
    <property type="match status" value="2"/>
</dbReference>
<dbReference type="PANTHER" id="PTHR30535:SF34">
    <property type="entry name" value="MOLYBDATE-BINDING PROTEIN MOLA"/>
    <property type="match status" value="1"/>
</dbReference>
<evidence type="ECO:0000256" key="1">
    <source>
        <dbReference type="SAM" id="SignalP"/>
    </source>
</evidence>
<dbReference type="EMBL" id="JAZDRP010000003">
    <property type="protein sequence ID" value="MEE2525826.1"/>
    <property type="molecule type" value="Genomic_DNA"/>
</dbReference>
<keyword evidence="4" id="KW-1185">Reference proteome</keyword>
<dbReference type="PROSITE" id="PS50983">
    <property type="entry name" value="FE_B12_PBP"/>
    <property type="match status" value="1"/>
</dbReference>
<feature type="domain" description="Fe/B12 periplasmic-binding" evidence="2">
    <location>
        <begin position="27"/>
        <end position="281"/>
    </location>
</feature>
<protein>
    <submittedName>
        <fullName evidence="3">ABC transporter substrate-binding protein</fullName>
    </submittedName>
</protein>
<dbReference type="RefSeq" id="WP_330198489.1">
    <property type="nucleotide sequence ID" value="NZ_JAZDRP010000003.1"/>
</dbReference>
<gene>
    <name evidence="3" type="ORF">V0U79_05560</name>
</gene>
<dbReference type="InterPro" id="IPR002491">
    <property type="entry name" value="ABC_transptr_periplasmic_BD"/>
</dbReference>
<reference evidence="3 4" key="1">
    <citation type="submission" date="2024-01" db="EMBL/GenBank/DDBJ databases">
        <title>Hyphobacterium bacterium isolated from marine sediment.</title>
        <authorList>
            <person name="Zhao S."/>
        </authorList>
    </citation>
    <scope>NUCLEOTIDE SEQUENCE [LARGE SCALE GENOMIC DNA]</scope>
    <source>
        <strain evidence="4">HN65</strain>
    </source>
</reference>
<dbReference type="Pfam" id="PF01497">
    <property type="entry name" value="Peripla_BP_2"/>
    <property type="match status" value="1"/>
</dbReference>
<name>A0ABU7LQB5_9PROT</name>
<evidence type="ECO:0000313" key="4">
    <source>
        <dbReference type="Proteomes" id="UP001354971"/>
    </source>
</evidence>
<dbReference type="SUPFAM" id="SSF53807">
    <property type="entry name" value="Helical backbone' metal receptor"/>
    <property type="match status" value="1"/>
</dbReference>
<evidence type="ECO:0000313" key="3">
    <source>
        <dbReference type="EMBL" id="MEE2525826.1"/>
    </source>
</evidence>
<comment type="caution">
    <text evidence="3">The sequence shown here is derived from an EMBL/GenBank/DDBJ whole genome shotgun (WGS) entry which is preliminary data.</text>
</comment>
<sequence length="281" mass="29450">MSMAMHLRAAACLWACASAASADGPSRIVSADLCADAYVFALADREAIAAVSWQAGQPVSGAPGWALELPRASHDAERLMALAPELVVFGPAGAGDAGYFLDRAGIPHIELGWGEDWQIVDANLRALGEAVERPDRAAALREDIGQRRAALAARAETRGWAPSVFYLSVTGGAAGANTLVDTAIRAAGGSNAAAEAGAEGWLPAEAEWAFRIDPDVVLTSYFIDGYQTRSDIGRRHSAYRRLLQGRPRIDIPASAWSCAGPDLIDAAEAIAEALDNLEPGS</sequence>
<organism evidence="3 4">
    <name type="scientific">Hyphobacterium lacteum</name>
    <dbReference type="NCBI Taxonomy" id="3116575"/>
    <lineage>
        <taxon>Bacteria</taxon>
        <taxon>Pseudomonadati</taxon>
        <taxon>Pseudomonadota</taxon>
        <taxon>Alphaproteobacteria</taxon>
        <taxon>Maricaulales</taxon>
        <taxon>Maricaulaceae</taxon>
        <taxon>Hyphobacterium</taxon>
    </lineage>
</organism>
<evidence type="ECO:0000259" key="2">
    <source>
        <dbReference type="PROSITE" id="PS50983"/>
    </source>
</evidence>
<dbReference type="PANTHER" id="PTHR30535">
    <property type="entry name" value="VITAMIN B12-BINDING PROTEIN"/>
    <property type="match status" value="1"/>
</dbReference>
<keyword evidence="1" id="KW-0732">Signal</keyword>
<dbReference type="InterPro" id="IPR050902">
    <property type="entry name" value="ABC_Transporter_SBP"/>
</dbReference>
<proteinExistence type="predicted"/>
<feature type="chain" id="PRO_5045097937" evidence="1">
    <location>
        <begin position="23"/>
        <end position="281"/>
    </location>
</feature>
<dbReference type="Proteomes" id="UP001354971">
    <property type="component" value="Unassembled WGS sequence"/>
</dbReference>